<dbReference type="RefSeq" id="XP_037169239.1">
    <property type="nucleotide sequence ID" value="XM_037303517.1"/>
</dbReference>
<feature type="compositionally biased region" description="Basic and acidic residues" evidence="1">
    <location>
        <begin position="288"/>
        <end position="298"/>
    </location>
</feature>
<sequence>MPCLRYHILARSHSAAFAGFSSLPCCRSRVLFLKYGSFLASSPALRSALLFHLQAPMDPSPGPEYLPNPMLFGAEVASDPGLDPRVSGKTQTPRLDMCRSGPGIQKTGFSELVRKRTRDARAMSIADDALPARSSYRPGEQFALPLRLVLAQRSVKNQIFTYMDQGDKKAEIESRTGLSHRCIKWYRRMWRAERSHPRPQSRKLPKSSARRPRSPNTRNERASRKRRRYEDQSDSSVVGNPSGSKRRRLHRTVKQPKGCSLRAGLEVSEVDGRDFAERKTRGLSPSQGKEDIPERDEAMSMSGELMTLPIRDLGP</sequence>
<proteinExistence type="predicted"/>
<feature type="compositionally biased region" description="Basic residues" evidence="1">
    <location>
        <begin position="197"/>
        <end position="213"/>
    </location>
</feature>
<dbReference type="Proteomes" id="UP000578531">
    <property type="component" value="Unassembled WGS sequence"/>
</dbReference>
<feature type="compositionally biased region" description="Basic residues" evidence="1">
    <location>
        <begin position="244"/>
        <end position="254"/>
    </location>
</feature>
<accession>A0A8H6L915</accession>
<evidence type="ECO:0000313" key="3">
    <source>
        <dbReference type="Proteomes" id="UP000578531"/>
    </source>
</evidence>
<evidence type="ECO:0000313" key="2">
    <source>
        <dbReference type="EMBL" id="KAF6239970.1"/>
    </source>
</evidence>
<gene>
    <name evidence="2" type="ORF">HO173_001578</name>
</gene>
<comment type="caution">
    <text evidence="2">The sequence shown here is derived from an EMBL/GenBank/DDBJ whole genome shotgun (WGS) entry which is preliminary data.</text>
</comment>
<organism evidence="2 3">
    <name type="scientific">Letharia columbiana</name>
    <dbReference type="NCBI Taxonomy" id="112416"/>
    <lineage>
        <taxon>Eukaryota</taxon>
        <taxon>Fungi</taxon>
        <taxon>Dikarya</taxon>
        <taxon>Ascomycota</taxon>
        <taxon>Pezizomycotina</taxon>
        <taxon>Lecanoromycetes</taxon>
        <taxon>OSLEUM clade</taxon>
        <taxon>Lecanoromycetidae</taxon>
        <taxon>Lecanorales</taxon>
        <taxon>Lecanorineae</taxon>
        <taxon>Parmeliaceae</taxon>
        <taxon>Letharia</taxon>
    </lineage>
</organism>
<dbReference type="AlphaFoldDB" id="A0A8H6L915"/>
<name>A0A8H6L915_9LECA</name>
<keyword evidence="3" id="KW-1185">Reference proteome</keyword>
<feature type="region of interest" description="Disordered" evidence="1">
    <location>
        <begin position="192"/>
        <end position="315"/>
    </location>
</feature>
<dbReference type="GeneID" id="59283252"/>
<feature type="compositionally biased region" description="Basic and acidic residues" evidence="1">
    <location>
        <begin position="270"/>
        <end position="280"/>
    </location>
</feature>
<dbReference type="EMBL" id="JACCJC010000004">
    <property type="protein sequence ID" value="KAF6239970.1"/>
    <property type="molecule type" value="Genomic_DNA"/>
</dbReference>
<evidence type="ECO:0000256" key="1">
    <source>
        <dbReference type="SAM" id="MobiDB-lite"/>
    </source>
</evidence>
<reference evidence="2 3" key="1">
    <citation type="journal article" date="2020" name="Genomics">
        <title>Complete, high-quality genomes from long-read metagenomic sequencing of two wolf lichen thalli reveals enigmatic genome architecture.</title>
        <authorList>
            <person name="McKenzie S.K."/>
            <person name="Walston R.F."/>
            <person name="Allen J.L."/>
        </authorList>
    </citation>
    <scope>NUCLEOTIDE SEQUENCE [LARGE SCALE GENOMIC DNA]</scope>
    <source>
        <strain evidence="2">WasteWater2</strain>
    </source>
</reference>
<protein>
    <submittedName>
        <fullName evidence="2">Uncharacterized protein</fullName>
    </submittedName>
</protein>
<feature type="compositionally biased region" description="Polar residues" evidence="1">
    <location>
        <begin position="234"/>
        <end position="243"/>
    </location>
</feature>
<dbReference type="OrthoDB" id="5418414at2759"/>